<dbReference type="AlphaFoldDB" id="A0AAE9I4Z5"/>
<feature type="compositionally biased region" description="Low complexity" evidence="1">
    <location>
        <begin position="10"/>
        <end position="21"/>
    </location>
</feature>
<evidence type="ECO:0000256" key="1">
    <source>
        <dbReference type="SAM" id="MobiDB-lite"/>
    </source>
</evidence>
<proteinExistence type="predicted"/>
<dbReference type="KEGG" id="ccam:M5D45_27400"/>
<evidence type="ECO:0000313" key="5">
    <source>
        <dbReference type="Proteomes" id="UP001056132"/>
    </source>
</evidence>
<dbReference type="EMBL" id="CP097331">
    <property type="protein sequence ID" value="URF06803.1"/>
    <property type="molecule type" value="Genomic_DNA"/>
</dbReference>
<dbReference type="RefSeq" id="WP_144197746.1">
    <property type="nucleotide sequence ID" value="NZ_CAJPVH010000012.1"/>
</dbReference>
<evidence type="ECO:0000313" key="2">
    <source>
        <dbReference type="EMBL" id="TSP12781.1"/>
    </source>
</evidence>
<reference evidence="3" key="3">
    <citation type="submission" date="2022-05" db="EMBL/GenBank/DDBJ databases">
        <authorList>
            <person name="Kunte H.-J."/>
        </authorList>
    </citation>
    <scope>NUCLEOTIDE SEQUENCE</scope>
    <source>
        <strain evidence="3">G5</strain>
    </source>
</reference>
<name>A0AAE9I4Z5_9BURK</name>
<reference evidence="2 4" key="1">
    <citation type="submission" date="2019-05" db="EMBL/GenBank/DDBJ databases">
        <title>Whole genome sequence analysis of Cupriavidus campinensis S14E4C strain.</title>
        <authorList>
            <person name="Abbaszade G."/>
            <person name="Szabo A."/>
            <person name="Toumi M."/>
            <person name="Toth E."/>
        </authorList>
    </citation>
    <scope>NUCLEOTIDE SEQUENCE [LARGE SCALE GENOMIC DNA]</scope>
    <source>
        <strain evidence="2 4">S14E4C</strain>
    </source>
</reference>
<reference evidence="3" key="2">
    <citation type="journal article" date="2022" name="Microbiol. Resour. Announc.">
        <title>Genome Sequence of Cupriavidus campinensis Strain G5, a Member of a Bacterial Consortium Capable of Polyethylene Degradation.</title>
        <authorList>
            <person name="Schneider B."/>
            <person name="Pfeiffer F."/>
            <person name="Dyall-Smith M."/>
            <person name="Kunte H.J."/>
        </authorList>
    </citation>
    <scope>NUCLEOTIDE SEQUENCE</scope>
    <source>
        <strain evidence="3">G5</strain>
    </source>
</reference>
<accession>A0AAE9I4Z5</accession>
<dbReference type="PANTHER" id="PTHR35893:SF3">
    <property type="entry name" value="INNER MEMBRANE PROTEIN"/>
    <property type="match status" value="1"/>
</dbReference>
<dbReference type="InterPro" id="IPR010279">
    <property type="entry name" value="YqjD/ElaB"/>
</dbReference>
<dbReference type="Proteomes" id="UP000318943">
    <property type="component" value="Unassembled WGS sequence"/>
</dbReference>
<feature type="region of interest" description="Disordered" evidence="1">
    <location>
        <begin position="1"/>
        <end position="21"/>
    </location>
</feature>
<organism evidence="3 5">
    <name type="scientific">Cupriavidus campinensis</name>
    <dbReference type="NCBI Taxonomy" id="151783"/>
    <lineage>
        <taxon>Bacteria</taxon>
        <taxon>Pseudomonadati</taxon>
        <taxon>Pseudomonadota</taxon>
        <taxon>Betaproteobacteria</taxon>
        <taxon>Burkholderiales</taxon>
        <taxon>Burkholderiaceae</taxon>
        <taxon>Cupriavidus</taxon>
    </lineage>
</organism>
<sequence>MDPNNLNPQNSSADASAARANLRADTNQLAKDLDDLLSQLPNLTGEAVEAAKKTFLSKAERGSQALDSIKSTVSHNWQQGQECVTEYVNKQPMRAIGMALGIGVLLGAVLCRPSRHRYDD</sequence>
<dbReference type="PANTHER" id="PTHR35893">
    <property type="entry name" value="INNER MEMBRANE PROTEIN-RELATED"/>
    <property type="match status" value="1"/>
</dbReference>
<keyword evidence="4" id="KW-1185">Reference proteome</keyword>
<evidence type="ECO:0000313" key="3">
    <source>
        <dbReference type="EMBL" id="URF06803.1"/>
    </source>
</evidence>
<gene>
    <name evidence="2" type="ORF">FGG12_11290</name>
    <name evidence="3" type="ORF">M5D45_27400</name>
</gene>
<dbReference type="GO" id="GO:0043022">
    <property type="term" value="F:ribosome binding"/>
    <property type="evidence" value="ECO:0007669"/>
    <property type="project" value="InterPro"/>
</dbReference>
<dbReference type="EMBL" id="VCIZ01000005">
    <property type="protein sequence ID" value="TSP12781.1"/>
    <property type="molecule type" value="Genomic_DNA"/>
</dbReference>
<dbReference type="Proteomes" id="UP001056132">
    <property type="component" value="Chromosome 2"/>
</dbReference>
<evidence type="ECO:0000313" key="4">
    <source>
        <dbReference type="Proteomes" id="UP000318943"/>
    </source>
</evidence>
<protein>
    <submittedName>
        <fullName evidence="2">DUF883 domain-containing protein</fullName>
    </submittedName>
    <submittedName>
        <fullName evidence="3">DUF883 family protein</fullName>
    </submittedName>
</protein>